<protein>
    <recommendedName>
        <fullName evidence="4">DUF4267 domain-containing protein</fullName>
    </recommendedName>
</protein>
<keyword evidence="3" id="KW-1185">Reference proteome</keyword>
<sequence length="134" mass="13997">MAFPNRLLTHSTWRLVGLGLTTTVFALGALAILAPPVAADALGVNPTTAEGRDIAEKGMLFLGIRDLAAAAALFWFYREGKGKEMGVLTTAWTLVCVTDTWVATQGPRGWDKGILSLCAGAVGVALIGLGLLQS</sequence>
<proteinExistence type="predicted"/>
<accession>A0A084BA07</accession>
<dbReference type="Pfam" id="PF14087">
    <property type="entry name" value="DUF4267"/>
    <property type="match status" value="1"/>
</dbReference>
<name>A0A084BA07_STACB</name>
<feature type="transmembrane region" description="Helical" evidence="1">
    <location>
        <begin position="58"/>
        <end position="77"/>
    </location>
</feature>
<feature type="transmembrane region" description="Helical" evidence="1">
    <location>
        <begin position="114"/>
        <end position="132"/>
    </location>
</feature>
<evidence type="ECO:0000313" key="2">
    <source>
        <dbReference type="EMBL" id="KEY74386.1"/>
    </source>
</evidence>
<dbReference type="AlphaFoldDB" id="A0A084BA07"/>
<dbReference type="HOGENOM" id="CLU_152104_0_0_1"/>
<dbReference type="OrthoDB" id="4157173at2759"/>
<dbReference type="InterPro" id="IPR025363">
    <property type="entry name" value="DUF4267"/>
</dbReference>
<feature type="transmembrane region" description="Helical" evidence="1">
    <location>
        <begin position="84"/>
        <end position="102"/>
    </location>
</feature>
<evidence type="ECO:0008006" key="4">
    <source>
        <dbReference type="Google" id="ProtNLM"/>
    </source>
</evidence>
<keyword evidence="1" id="KW-1133">Transmembrane helix</keyword>
<evidence type="ECO:0000313" key="3">
    <source>
        <dbReference type="Proteomes" id="UP000028045"/>
    </source>
</evidence>
<dbReference type="EMBL" id="KL647604">
    <property type="protein sequence ID" value="KEY74386.1"/>
    <property type="molecule type" value="Genomic_DNA"/>
</dbReference>
<evidence type="ECO:0000256" key="1">
    <source>
        <dbReference type="SAM" id="Phobius"/>
    </source>
</evidence>
<dbReference type="Proteomes" id="UP000028045">
    <property type="component" value="Unassembled WGS sequence"/>
</dbReference>
<keyword evidence="1" id="KW-0812">Transmembrane</keyword>
<reference evidence="2 3" key="1">
    <citation type="journal article" date="2014" name="BMC Genomics">
        <title>Comparative genome sequencing reveals chemotype-specific gene clusters in the toxigenic black mold Stachybotrys.</title>
        <authorList>
            <person name="Semeiks J."/>
            <person name="Borek D."/>
            <person name="Otwinowski Z."/>
            <person name="Grishin N.V."/>
        </authorList>
    </citation>
    <scope>NUCLEOTIDE SEQUENCE [LARGE SCALE GENOMIC DNA]</scope>
    <source>
        <strain evidence="3">CBS 109288 / IBT 7711</strain>
    </source>
</reference>
<organism evidence="2 3">
    <name type="scientific">Stachybotrys chartarum (strain CBS 109288 / IBT 7711)</name>
    <name type="common">Toxic black mold</name>
    <name type="synonym">Stilbospora chartarum</name>
    <dbReference type="NCBI Taxonomy" id="1280523"/>
    <lineage>
        <taxon>Eukaryota</taxon>
        <taxon>Fungi</taxon>
        <taxon>Dikarya</taxon>
        <taxon>Ascomycota</taxon>
        <taxon>Pezizomycotina</taxon>
        <taxon>Sordariomycetes</taxon>
        <taxon>Hypocreomycetidae</taxon>
        <taxon>Hypocreales</taxon>
        <taxon>Stachybotryaceae</taxon>
        <taxon>Stachybotrys</taxon>
    </lineage>
</organism>
<keyword evidence="1" id="KW-0472">Membrane</keyword>
<gene>
    <name evidence="2" type="ORF">S7711_11136</name>
</gene>